<comment type="caution">
    <text evidence="6">The sequence shown here is derived from an EMBL/GenBank/DDBJ whole genome shotgun (WGS) entry which is preliminary data.</text>
</comment>
<evidence type="ECO:0000259" key="5">
    <source>
        <dbReference type="Pfam" id="PF00496"/>
    </source>
</evidence>
<dbReference type="Pfam" id="PF00496">
    <property type="entry name" value="SBP_bac_5"/>
    <property type="match status" value="1"/>
</dbReference>
<dbReference type="SUPFAM" id="SSF53850">
    <property type="entry name" value="Periplasmic binding protein-like II"/>
    <property type="match status" value="1"/>
</dbReference>
<dbReference type="InterPro" id="IPR000914">
    <property type="entry name" value="SBP_5_dom"/>
</dbReference>
<dbReference type="EMBL" id="BMHB01000001">
    <property type="protein sequence ID" value="GGI12188.1"/>
    <property type="molecule type" value="Genomic_DNA"/>
</dbReference>
<accession>A0A8J3AJQ4</accession>
<dbReference type="Gene3D" id="3.90.76.10">
    <property type="entry name" value="Dipeptide-binding Protein, Domain 1"/>
    <property type="match status" value="1"/>
</dbReference>
<dbReference type="GO" id="GO:0042597">
    <property type="term" value="C:periplasmic space"/>
    <property type="evidence" value="ECO:0007669"/>
    <property type="project" value="UniProtKB-ARBA"/>
</dbReference>
<dbReference type="PANTHER" id="PTHR30290">
    <property type="entry name" value="PERIPLASMIC BINDING COMPONENT OF ABC TRANSPORTER"/>
    <property type="match status" value="1"/>
</dbReference>
<dbReference type="PIRSF" id="PIRSF002741">
    <property type="entry name" value="MppA"/>
    <property type="match status" value="1"/>
</dbReference>
<dbReference type="Proteomes" id="UP000626244">
    <property type="component" value="Unassembled WGS sequence"/>
</dbReference>
<evidence type="ECO:0000256" key="2">
    <source>
        <dbReference type="ARBA" id="ARBA00022448"/>
    </source>
</evidence>
<reference evidence="7" key="1">
    <citation type="journal article" date="2019" name="Int. J. Syst. Evol. Microbiol.">
        <title>The Global Catalogue of Microorganisms (GCM) 10K type strain sequencing project: providing services to taxonomists for standard genome sequencing and annotation.</title>
        <authorList>
            <consortium name="The Broad Institute Genomics Platform"/>
            <consortium name="The Broad Institute Genome Sequencing Center for Infectious Disease"/>
            <person name="Wu L."/>
            <person name="Ma J."/>
        </authorList>
    </citation>
    <scope>NUCLEOTIDE SEQUENCE [LARGE SCALE GENOMIC DNA]</scope>
    <source>
        <strain evidence="7">CGMCC 1.14993</strain>
    </source>
</reference>
<dbReference type="InterPro" id="IPR039424">
    <property type="entry name" value="SBP_5"/>
</dbReference>
<keyword evidence="7" id="KW-1185">Reference proteome</keyword>
<evidence type="ECO:0000256" key="4">
    <source>
        <dbReference type="SAM" id="SignalP"/>
    </source>
</evidence>
<feature type="signal peptide" evidence="4">
    <location>
        <begin position="1"/>
        <end position="20"/>
    </location>
</feature>
<dbReference type="InterPro" id="IPR030678">
    <property type="entry name" value="Peptide/Ni-bd"/>
</dbReference>
<dbReference type="RefSeq" id="WP_087999375.1">
    <property type="nucleotide sequence ID" value="NZ_BMHB01000001.1"/>
</dbReference>
<organism evidence="6 7">
    <name type="scientific">Gottfriedia solisilvae</name>
    <dbReference type="NCBI Taxonomy" id="1516104"/>
    <lineage>
        <taxon>Bacteria</taxon>
        <taxon>Bacillati</taxon>
        <taxon>Bacillota</taxon>
        <taxon>Bacilli</taxon>
        <taxon>Bacillales</taxon>
        <taxon>Bacillaceae</taxon>
        <taxon>Gottfriedia</taxon>
    </lineage>
</organism>
<dbReference type="GO" id="GO:1904680">
    <property type="term" value="F:peptide transmembrane transporter activity"/>
    <property type="evidence" value="ECO:0007669"/>
    <property type="project" value="TreeGrafter"/>
</dbReference>
<dbReference type="GO" id="GO:0043190">
    <property type="term" value="C:ATP-binding cassette (ABC) transporter complex"/>
    <property type="evidence" value="ECO:0007669"/>
    <property type="project" value="InterPro"/>
</dbReference>
<dbReference type="GO" id="GO:0015833">
    <property type="term" value="P:peptide transport"/>
    <property type="evidence" value="ECO:0007669"/>
    <property type="project" value="TreeGrafter"/>
</dbReference>
<proteinExistence type="inferred from homology"/>
<evidence type="ECO:0000256" key="3">
    <source>
        <dbReference type="ARBA" id="ARBA00022729"/>
    </source>
</evidence>
<name>A0A8J3AJQ4_9BACI</name>
<comment type="similarity">
    <text evidence="1">Belongs to the bacterial solute-binding protein 5 family.</text>
</comment>
<sequence length="545" mass="61491">MKNVKSKFVSTALAASVVLAGLPGLHSDAASVRKGFDSKKVGGKVVISTFADAVSLTPLNSSDSASIDITSMVYDGLLTLNKSGAVAPALATSWKKSGLTYTFTIRKGVKWHDGKPFTAKDVKFSYDMFMNPKAENHYASLFDAVKSTKLINDYSFQITLKEKDVLFLENTVASAPIMPKHQFPKGVDDYNKNNKIHRNPIGTGPFKFKEWKSNERIVVTANKNYFEGRPYLNEVITKVLPDANVEALNLIKGDVDYVESLTPKLLAQVKKDKDTTTKSYDQGRFDFIGFNEAVKPWNNEKFREALAYGLDRKSIVSKIQLGRAYQGSGPMHPKIPQNNDSVKALPYDVKKAAALLKEIGYEKRGNTLYDKDGKAVKIEFAYNNGNKTREAVALLAQQNWAKLGIKVTPRAYEWSIFLDKYAAGELDCFALGWSGYDANVDHYQFFHSSGIPTKANPGLSNRNRVDDKTIDRLLEQYKQEENREKRIKIYQELHKYMSDHEILIWTYHPKLTMGYDEDLGGIEPSISNDKFSLIDWYWKDAKKRK</sequence>
<keyword evidence="3 4" id="KW-0732">Signal</keyword>
<keyword evidence="2" id="KW-0813">Transport</keyword>
<evidence type="ECO:0000256" key="1">
    <source>
        <dbReference type="ARBA" id="ARBA00005695"/>
    </source>
</evidence>
<evidence type="ECO:0000313" key="7">
    <source>
        <dbReference type="Proteomes" id="UP000626244"/>
    </source>
</evidence>
<dbReference type="Gene3D" id="3.10.105.10">
    <property type="entry name" value="Dipeptide-binding Protein, Domain 3"/>
    <property type="match status" value="1"/>
</dbReference>
<feature type="domain" description="Solute-binding protein family 5" evidence="5">
    <location>
        <begin position="86"/>
        <end position="444"/>
    </location>
</feature>
<protein>
    <submittedName>
        <fullName evidence="6">Peptide-binding protein</fullName>
    </submittedName>
</protein>
<gene>
    <name evidence="6" type="ORF">GCM10007380_11610</name>
</gene>
<dbReference type="PANTHER" id="PTHR30290:SF9">
    <property type="entry name" value="OLIGOPEPTIDE-BINDING PROTEIN APPA"/>
    <property type="match status" value="1"/>
</dbReference>
<dbReference type="AlphaFoldDB" id="A0A8J3AJQ4"/>
<feature type="chain" id="PRO_5038439077" evidence="4">
    <location>
        <begin position="21"/>
        <end position="545"/>
    </location>
</feature>
<dbReference type="Gene3D" id="3.40.190.10">
    <property type="entry name" value="Periplasmic binding protein-like II"/>
    <property type="match status" value="1"/>
</dbReference>
<evidence type="ECO:0000313" key="6">
    <source>
        <dbReference type="EMBL" id="GGI12188.1"/>
    </source>
</evidence>
<dbReference type="OrthoDB" id="9796817at2"/>